<dbReference type="Gene3D" id="3.40.50.880">
    <property type="match status" value="1"/>
</dbReference>
<dbReference type="EC" id="3.2.1.23" evidence="3 8"/>
<dbReference type="CDD" id="cd03143">
    <property type="entry name" value="A4_beta-galactosidase_middle_domain"/>
    <property type="match status" value="1"/>
</dbReference>
<dbReference type="InterPro" id="IPR013529">
    <property type="entry name" value="Glyco_hydro_42_N"/>
</dbReference>
<dbReference type="InterPro" id="IPR017853">
    <property type="entry name" value="GH"/>
</dbReference>
<gene>
    <name evidence="12" type="ORF">N4261_12250</name>
</gene>
<evidence type="ECO:0000256" key="2">
    <source>
        <dbReference type="ARBA" id="ARBA00005940"/>
    </source>
</evidence>
<feature type="domain" description="Glycoside hydrolase family 42 N-terminal" evidence="9">
    <location>
        <begin position="15"/>
        <end position="402"/>
    </location>
</feature>
<dbReference type="SUPFAM" id="SSF52317">
    <property type="entry name" value="Class I glutamine amidotransferase-like"/>
    <property type="match status" value="1"/>
</dbReference>
<dbReference type="Pfam" id="PF02449">
    <property type="entry name" value="Glyco_hydro_42"/>
    <property type="match status" value="1"/>
</dbReference>
<feature type="domain" description="Beta-galactosidase C-terminal" evidence="11">
    <location>
        <begin position="646"/>
        <end position="693"/>
    </location>
</feature>
<keyword evidence="7 8" id="KW-0326">Glycosidase</keyword>
<comment type="similarity">
    <text evidence="2 8">Belongs to the glycosyl hydrolase 42 family.</text>
</comment>
<evidence type="ECO:0000313" key="13">
    <source>
        <dbReference type="Proteomes" id="UP001064933"/>
    </source>
</evidence>
<evidence type="ECO:0000256" key="5">
    <source>
        <dbReference type="ARBA" id="ARBA00022801"/>
    </source>
</evidence>
<dbReference type="InterPro" id="IPR013780">
    <property type="entry name" value="Glyco_hydro_b"/>
</dbReference>
<dbReference type="PANTHER" id="PTHR36447">
    <property type="entry name" value="BETA-GALACTOSIDASE GANA"/>
    <property type="match status" value="1"/>
</dbReference>
<evidence type="ECO:0000256" key="7">
    <source>
        <dbReference type="ARBA" id="ARBA00023295"/>
    </source>
</evidence>
<sequence length="697" mass="77558">MNPSHPSTPLRLGVCYYPEQWPRERWRDDARAMRELGLSTVRIAEFAWSRMEPEAGRFDWSWLDEAIEVLAQEGLQVILGTPTAAPPQWLVEAHPDVLPMDANGRVKAFGARRHYCFSSPSMIEASRRIVTAMAERYGRHPAVIAWQTDNEYGCHDTILSYTPAALAAFQRWLSDRYRSIEALNEAWGTAFWGLQFLSFEQVGFPVGQPTDPLPSHALDFRRFASDEVIRFNRMQVEILRAHAVDRPVLHNFMGLFGDFDHHTLGAELDIAAWDSYPLGHVDTAARFLTEPERQQWARTGHPDLSAFHHDLYRGIGHGRMWVMEQQAGPVNWAAWNALPLPGMVRAWTWEAFAHGAELVSYFRWRQLPFGQEQMHSGLNRPDGVLDLGGHEAAQVRAEIEQLLEAGGPDALTTAPARVALVVDYPSLWMSQIQPQGADMAGFGMAVRYYSALRRLGLDVDVVGPQDDLRAYALVVLPGVLHLPESLTRQLSGLSAVVVAGPRTGSKTDSLGIATPLPPGPLCKFLPIRVRAVESMRPGRRYAVATSLDDFDYRVDVAQHNGPQGGPTGELVGHGQQWRDLIEPEVDLPPVMRVHERFEDGWPARVSHGTWHYHAGLVDEALLQRWMAEAARAAGLQPVALDPNAAGLRLRRRGRWQFAINHGPQPATVPSPEGATRLLGDATLPAGGVAVWRLADGT</sequence>
<evidence type="ECO:0000259" key="9">
    <source>
        <dbReference type="Pfam" id="PF02449"/>
    </source>
</evidence>
<dbReference type="InterPro" id="IPR013738">
    <property type="entry name" value="Beta_galactosidase_Trimer"/>
</dbReference>
<dbReference type="SUPFAM" id="SSF51011">
    <property type="entry name" value="Glycosyl hydrolase domain"/>
    <property type="match status" value="1"/>
</dbReference>
<evidence type="ECO:0000313" key="12">
    <source>
        <dbReference type="EMBL" id="UXH80592.1"/>
    </source>
</evidence>
<organism evidence="12 13">
    <name type="scientific">Roseateles amylovorans</name>
    <dbReference type="NCBI Taxonomy" id="2978473"/>
    <lineage>
        <taxon>Bacteria</taxon>
        <taxon>Pseudomonadati</taxon>
        <taxon>Pseudomonadota</taxon>
        <taxon>Betaproteobacteria</taxon>
        <taxon>Burkholderiales</taxon>
        <taxon>Sphaerotilaceae</taxon>
        <taxon>Roseateles</taxon>
    </lineage>
</organism>
<dbReference type="Gene3D" id="2.60.40.1180">
    <property type="entry name" value="Golgi alpha-mannosidase II"/>
    <property type="match status" value="1"/>
</dbReference>
<evidence type="ECO:0000256" key="1">
    <source>
        <dbReference type="ARBA" id="ARBA00001412"/>
    </source>
</evidence>
<keyword evidence="5 8" id="KW-0378">Hydrolase</keyword>
<proteinExistence type="inferred from homology"/>
<evidence type="ECO:0000256" key="3">
    <source>
        <dbReference type="ARBA" id="ARBA00012756"/>
    </source>
</evidence>
<comment type="catalytic activity">
    <reaction evidence="1 8">
        <text>Hydrolysis of terminal non-reducing beta-D-galactose residues in beta-D-galactosides.</text>
        <dbReference type="EC" id="3.2.1.23"/>
    </reaction>
</comment>
<evidence type="ECO:0000256" key="6">
    <source>
        <dbReference type="ARBA" id="ARBA00022833"/>
    </source>
</evidence>
<dbReference type="PANTHER" id="PTHR36447:SF2">
    <property type="entry name" value="BETA-GALACTOSIDASE YESZ"/>
    <property type="match status" value="1"/>
</dbReference>
<dbReference type="SUPFAM" id="SSF51445">
    <property type="entry name" value="(Trans)glycosidases"/>
    <property type="match status" value="1"/>
</dbReference>
<keyword evidence="13" id="KW-1185">Reference proteome</keyword>
<evidence type="ECO:0000259" key="11">
    <source>
        <dbReference type="Pfam" id="PF08533"/>
    </source>
</evidence>
<feature type="domain" description="Beta-galactosidase trimerisation" evidence="10">
    <location>
        <begin position="416"/>
        <end position="634"/>
    </location>
</feature>
<reference evidence="12" key="1">
    <citation type="submission" date="2022-10" db="EMBL/GenBank/DDBJ databases">
        <title>Characterization and whole genome sequencing of a new Roseateles species, isolated from fresh water.</title>
        <authorList>
            <person name="Guliayeva D.Y."/>
            <person name="Akhremchuk A.E."/>
            <person name="Sikolenko M.A."/>
            <person name="Valentovich L.N."/>
            <person name="Sidarenka A.V."/>
        </authorList>
    </citation>
    <scope>NUCLEOTIDE SEQUENCE</scope>
    <source>
        <strain evidence="12">BIM B-1768</strain>
    </source>
</reference>
<dbReference type="InterPro" id="IPR029062">
    <property type="entry name" value="Class_I_gatase-like"/>
</dbReference>
<dbReference type="Pfam" id="PF08532">
    <property type="entry name" value="Glyco_hydro_42M"/>
    <property type="match status" value="1"/>
</dbReference>
<evidence type="ECO:0000256" key="4">
    <source>
        <dbReference type="ARBA" id="ARBA00022723"/>
    </source>
</evidence>
<keyword evidence="6" id="KW-0862">Zinc</keyword>
<dbReference type="Proteomes" id="UP001064933">
    <property type="component" value="Chromosome"/>
</dbReference>
<dbReference type="Pfam" id="PF08533">
    <property type="entry name" value="Glyco_hydro_42C"/>
    <property type="match status" value="1"/>
</dbReference>
<dbReference type="InterPro" id="IPR013739">
    <property type="entry name" value="Beta_galactosidase_C"/>
</dbReference>
<name>A0ABY6B6D0_9BURK</name>
<protein>
    <recommendedName>
        <fullName evidence="3 8">Beta-galactosidase</fullName>
        <shortName evidence="8">Beta-gal</shortName>
        <ecNumber evidence="3 8">3.2.1.23</ecNumber>
    </recommendedName>
</protein>
<dbReference type="InterPro" id="IPR003476">
    <property type="entry name" value="Glyco_hydro_42"/>
</dbReference>
<accession>A0ABY6B6D0</accession>
<evidence type="ECO:0000256" key="8">
    <source>
        <dbReference type="PIRNR" id="PIRNR001084"/>
    </source>
</evidence>
<dbReference type="PIRSF" id="PIRSF001084">
    <property type="entry name" value="B-galactosidase"/>
    <property type="match status" value="1"/>
</dbReference>
<keyword evidence="4" id="KW-0479">Metal-binding</keyword>
<dbReference type="EMBL" id="CP104562">
    <property type="protein sequence ID" value="UXH80592.1"/>
    <property type="molecule type" value="Genomic_DNA"/>
</dbReference>
<dbReference type="Gene3D" id="3.20.20.80">
    <property type="entry name" value="Glycosidases"/>
    <property type="match status" value="1"/>
</dbReference>
<evidence type="ECO:0000259" key="10">
    <source>
        <dbReference type="Pfam" id="PF08532"/>
    </source>
</evidence>